<evidence type="ECO:0000313" key="1">
    <source>
        <dbReference type="EMBL" id="JAH99559.1"/>
    </source>
</evidence>
<proteinExistence type="predicted"/>
<protein>
    <submittedName>
        <fullName evidence="1">Uncharacterized protein</fullName>
    </submittedName>
</protein>
<dbReference type="AlphaFoldDB" id="A0A0E9XAB1"/>
<accession>A0A0E9XAB1</accession>
<reference evidence="1" key="2">
    <citation type="journal article" date="2015" name="Fish Shellfish Immunol.">
        <title>Early steps in the European eel (Anguilla anguilla)-Vibrio vulnificus interaction in the gills: Role of the RtxA13 toxin.</title>
        <authorList>
            <person name="Callol A."/>
            <person name="Pajuelo D."/>
            <person name="Ebbesson L."/>
            <person name="Teles M."/>
            <person name="MacKenzie S."/>
            <person name="Amaro C."/>
        </authorList>
    </citation>
    <scope>NUCLEOTIDE SEQUENCE</scope>
</reference>
<sequence>MSPARGWRRFRCKRTPWTALKTSQDLIFHHRHMEMRKRPRQTGTILCRIQDSRFHCSKFRPSTQ</sequence>
<organism evidence="1">
    <name type="scientific">Anguilla anguilla</name>
    <name type="common">European freshwater eel</name>
    <name type="synonym">Muraena anguilla</name>
    <dbReference type="NCBI Taxonomy" id="7936"/>
    <lineage>
        <taxon>Eukaryota</taxon>
        <taxon>Metazoa</taxon>
        <taxon>Chordata</taxon>
        <taxon>Craniata</taxon>
        <taxon>Vertebrata</taxon>
        <taxon>Euteleostomi</taxon>
        <taxon>Actinopterygii</taxon>
        <taxon>Neopterygii</taxon>
        <taxon>Teleostei</taxon>
        <taxon>Anguilliformes</taxon>
        <taxon>Anguillidae</taxon>
        <taxon>Anguilla</taxon>
    </lineage>
</organism>
<name>A0A0E9XAB1_ANGAN</name>
<dbReference type="EMBL" id="GBXM01009018">
    <property type="protein sequence ID" value="JAH99559.1"/>
    <property type="molecule type" value="Transcribed_RNA"/>
</dbReference>
<reference evidence="1" key="1">
    <citation type="submission" date="2014-11" db="EMBL/GenBank/DDBJ databases">
        <authorList>
            <person name="Amaro Gonzalez C."/>
        </authorList>
    </citation>
    <scope>NUCLEOTIDE SEQUENCE</scope>
</reference>